<protein>
    <submittedName>
        <fullName evidence="1">Uncharacterized protein</fullName>
    </submittedName>
</protein>
<evidence type="ECO:0000313" key="1">
    <source>
        <dbReference type="EMBL" id="MED6241875.1"/>
    </source>
</evidence>
<name>A0ABU7AWW8_9TELE</name>
<feature type="non-terminal residue" evidence="1">
    <location>
        <position position="1"/>
    </location>
</feature>
<evidence type="ECO:0000313" key="2">
    <source>
        <dbReference type="Proteomes" id="UP001345963"/>
    </source>
</evidence>
<gene>
    <name evidence="1" type="ORF">ATANTOWER_029155</name>
</gene>
<comment type="caution">
    <text evidence="1">The sequence shown here is derived from an EMBL/GenBank/DDBJ whole genome shotgun (WGS) entry which is preliminary data.</text>
</comment>
<sequence length="132" mass="14915">RRQLSRDIDFVAVTLPEEVVSTVERKQKQEETSSRASTQSHALNLAVYSPDWSTCHARFLLSFEVAVLWRTLEKKKAKQYPSRFRQLASPSDAPYTLHSIYSFGHGINRLGFVVGIHRSTAASNSKKDTSCT</sequence>
<organism evidence="1 2">
    <name type="scientific">Ataeniobius toweri</name>
    <dbReference type="NCBI Taxonomy" id="208326"/>
    <lineage>
        <taxon>Eukaryota</taxon>
        <taxon>Metazoa</taxon>
        <taxon>Chordata</taxon>
        <taxon>Craniata</taxon>
        <taxon>Vertebrata</taxon>
        <taxon>Euteleostomi</taxon>
        <taxon>Actinopterygii</taxon>
        <taxon>Neopterygii</taxon>
        <taxon>Teleostei</taxon>
        <taxon>Neoteleostei</taxon>
        <taxon>Acanthomorphata</taxon>
        <taxon>Ovalentaria</taxon>
        <taxon>Atherinomorphae</taxon>
        <taxon>Cyprinodontiformes</taxon>
        <taxon>Goodeidae</taxon>
        <taxon>Ataeniobius</taxon>
    </lineage>
</organism>
<dbReference type="Proteomes" id="UP001345963">
    <property type="component" value="Unassembled WGS sequence"/>
</dbReference>
<proteinExistence type="predicted"/>
<reference evidence="1 2" key="1">
    <citation type="submission" date="2021-07" db="EMBL/GenBank/DDBJ databases">
        <authorList>
            <person name="Palmer J.M."/>
        </authorList>
    </citation>
    <scope>NUCLEOTIDE SEQUENCE [LARGE SCALE GENOMIC DNA]</scope>
    <source>
        <strain evidence="1 2">AT_MEX2019</strain>
        <tissue evidence="1">Muscle</tissue>
    </source>
</reference>
<dbReference type="EMBL" id="JAHUTI010030251">
    <property type="protein sequence ID" value="MED6241875.1"/>
    <property type="molecule type" value="Genomic_DNA"/>
</dbReference>
<keyword evidence="2" id="KW-1185">Reference proteome</keyword>
<accession>A0ABU7AWW8</accession>